<gene>
    <name evidence="2" type="ORF">JSE7799_03140</name>
</gene>
<dbReference type="Pfam" id="PF03358">
    <property type="entry name" value="FMN_red"/>
    <property type="match status" value="1"/>
</dbReference>
<evidence type="ECO:0000313" key="2">
    <source>
        <dbReference type="EMBL" id="CUH40408.1"/>
    </source>
</evidence>
<dbReference type="GO" id="GO:0016491">
    <property type="term" value="F:oxidoreductase activity"/>
    <property type="evidence" value="ECO:0007669"/>
    <property type="project" value="InterPro"/>
</dbReference>
<accession>A0A0M7BEA0</accession>
<dbReference type="AlphaFoldDB" id="A0A0M7BEA0"/>
<dbReference type="Proteomes" id="UP000049455">
    <property type="component" value="Unassembled WGS sequence"/>
</dbReference>
<name>A0A0M7BEA0_9RHOB</name>
<sequence length="248" mass="27350">MTLSEKQAALCEENETDFSDLRAVFFNCTLKLPDQASHTSLLMDASAEIMRKSGAAVEDIRMTAHNVAFGVQPDMREHGWNHDDWPDLWPKVAAADILVIGTPIWLGEQSSICRLLIERLYAMSAILNEKGQSIFYGKTGGVVVTGNEDGIKHVAMNVLYSLSHLSYAIPPQADCGWIGEAGPGPSYGDDGAGFDNEFTQRNTTIMTWNLLHMARMLKDAGGISNHGNDRNAWSAGCRFDYENPEHRS</sequence>
<proteinExistence type="predicted"/>
<feature type="domain" description="NADPH-dependent FMN reductase-like" evidence="1">
    <location>
        <begin position="35"/>
        <end position="171"/>
    </location>
</feature>
<evidence type="ECO:0000313" key="3">
    <source>
        <dbReference type="Proteomes" id="UP000049455"/>
    </source>
</evidence>
<dbReference type="RefSeq" id="WP_055664454.1">
    <property type="nucleotide sequence ID" value="NZ_CYPR01000206.1"/>
</dbReference>
<keyword evidence="3" id="KW-1185">Reference proteome</keyword>
<reference evidence="2 3" key="1">
    <citation type="submission" date="2015-09" db="EMBL/GenBank/DDBJ databases">
        <authorList>
            <person name="Jackson K.R."/>
            <person name="Lunt B.L."/>
            <person name="Fisher J.N.B."/>
            <person name="Gardner A.V."/>
            <person name="Bailey M.E."/>
            <person name="Deus L.M."/>
            <person name="Earl A.S."/>
            <person name="Gibby P.D."/>
            <person name="Hartmann K.A."/>
            <person name="Liu J.E."/>
            <person name="Manci A.M."/>
            <person name="Nielsen D.A."/>
            <person name="Solomon M.B."/>
            <person name="Breakwell D.P."/>
            <person name="Burnett S.H."/>
            <person name="Grose J.H."/>
        </authorList>
    </citation>
    <scope>NUCLEOTIDE SEQUENCE [LARGE SCALE GENOMIC DNA]</scope>
    <source>
        <strain evidence="2 3">CECT 7799</strain>
    </source>
</reference>
<dbReference type="STRING" id="313367.JSE7799_03140"/>
<dbReference type="InterPro" id="IPR029039">
    <property type="entry name" value="Flavoprotein-like_sf"/>
</dbReference>
<protein>
    <submittedName>
        <fullName evidence="2">NADPH-dependent FMN reductase</fullName>
    </submittedName>
</protein>
<dbReference type="InterPro" id="IPR005025">
    <property type="entry name" value="FMN_Rdtase-like_dom"/>
</dbReference>
<dbReference type="Gene3D" id="3.40.50.360">
    <property type="match status" value="1"/>
</dbReference>
<dbReference type="SUPFAM" id="SSF52218">
    <property type="entry name" value="Flavoproteins"/>
    <property type="match status" value="1"/>
</dbReference>
<organism evidence="2 3">
    <name type="scientific">Jannaschia seosinensis</name>
    <dbReference type="NCBI Taxonomy" id="313367"/>
    <lineage>
        <taxon>Bacteria</taxon>
        <taxon>Pseudomonadati</taxon>
        <taxon>Pseudomonadota</taxon>
        <taxon>Alphaproteobacteria</taxon>
        <taxon>Rhodobacterales</taxon>
        <taxon>Roseobacteraceae</taxon>
        <taxon>Jannaschia</taxon>
    </lineage>
</organism>
<dbReference type="OrthoDB" id="8853249at2"/>
<dbReference type="EMBL" id="CYPR01000206">
    <property type="protein sequence ID" value="CUH40408.1"/>
    <property type="molecule type" value="Genomic_DNA"/>
</dbReference>
<evidence type="ECO:0000259" key="1">
    <source>
        <dbReference type="Pfam" id="PF03358"/>
    </source>
</evidence>